<accession>A0ABT6VGN0</accession>
<comment type="caution">
    <text evidence="1">The sequence shown here is derived from an EMBL/GenBank/DDBJ whole genome shotgun (WGS) entry which is preliminary data.</text>
</comment>
<reference evidence="1 2" key="1">
    <citation type="submission" date="2023-04" db="EMBL/GenBank/DDBJ databases">
        <title>Halomonas strains isolated from rhizosphere soil.</title>
        <authorList>
            <person name="Xu L."/>
            <person name="Sun J.-Q."/>
        </authorList>
    </citation>
    <scope>NUCLEOTIDE SEQUENCE [LARGE SCALE GENOMIC DNA]</scope>
    <source>
        <strain evidence="1 2">LN1S58</strain>
    </source>
</reference>
<organism evidence="1 2">
    <name type="scientific">Halomonas kalidii</name>
    <dbReference type="NCBI Taxonomy" id="3043293"/>
    <lineage>
        <taxon>Bacteria</taxon>
        <taxon>Pseudomonadati</taxon>
        <taxon>Pseudomonadota</taxon>
        <taxon>Gammaproteobacteria</taxon>
        <taxon>Oceanospirillales</taxon>
        <taxon>Halomonadaceae</taxon>
        <taxon>Halomonas</taxon>
    </lineage>
</organism>
<dbReference type="Proteomes" id="UP001244242">
    <property type="component" value="Unassembled WGS sequence"/>
</dbReference>
<dbReference type="EMBL" id="JASCQO010000021">
    <property type="protein sequence ID" value="MDI5933125.1"/>
    <property type="molecule type" value="Genomic_DNA"/>
</dbReference>
<name>A0ABT6VGN0_9GAMM</name>
<gene>
    <name evidence="1" type="ORF">QLQ84_04915</name>
</gene>
<proteinExistence type="predicted"/>
<evidence type="ECO:0000313" key="1">
    <source>
        <dbReference type="EMBL" id="MDI5933125.1"/>
    </source>
</evidence>
<sequence>MTHERLAAPGAQPLDRSRPVAIATERFLTIWDKPRTAADGRARQRRTRRLPRFYL</sequence>
<keyword evidence="2" id="KW-1185">Reference proteome</keyword>
<protein>
    <submittedName>
        <fullName evidence="1">Uncharacterized protein</fullName>
    </submittedName>
</protein>
<evidence type="ECO:0000313" key="2">
    <source>
        <dbReference type="Proteomes" id="UP001244242"/>
    </source>
</evidence>
<dbReference type="RefSeq" id="WP_282720650.1">
    <property type="nucleotide sequence ID" value="NZ_JASCQN010000038.1"/>
</dbReference>